<protein>
    <submittedName>
        <fullName evidence="1">Phosphoenolpyruvate carboxylase</fullName>
        <ecNumber evidence="1">4.1.1.31</ecNumber>
    </submittedName>
</protein>
<organism evidence="1 2">
    <name type="scientific">Thermoproteus sp. AZ2</name>
    <dbReference type="NCBI Taxonomy" id="1609232"/>
    <lineage>
        <taxon>Archaea</taxon>
        <taxon>Thermoproteota</taxon>
        <taxon>Thermoprotei</taxon>
        <taxon>Thermoproteales</taxon>
        <taxon>Thermoproteaceae</taxon>
        <taxon>Thermoproteus</taxon>
    </lineage>
</organism>
<evidence type="ECO:0000313" key="2">
    <source>
        <dbReference type="Proteomes" id="UP000033636"/>
    </source>
</evidence>
<reference evidence="1" key="1">
    <citation type="submission" date="2024-07" db="EMBL/GenBank/DDBJ databases">
        <title>Metagenome and Metagenome-Assembled Genomes of Archaea from a hot spring from the geothermal field of Los Azufres, Mexico.</title>
        <authorList>
            <person name="Marin-Paredes R."/>
            <person name="Martinez-Romero E."/>
            <person name="Servin-Garciduenas L.E."/>
        </authorList>
    </citation>
    <scope>NUCLEOTIDE SEQUENCE</scope>
</reference>
<gene>
    <name evidence="1" type="primary">ppcA</name>
    <name evidence="1" type="ORF">TU35_009760</name>
</gene>
<accession>A0ACC6V3E3</accession>
<evidence type="ECO:0000313" key="1">
    <source>
        <dbReference type="EMBL" id="MFB6491496.1"/>
    </source>
</evidence>
<comment type="caution">
    <text evidence="1">The sequence shown here is derived from an EMBL/GenBank/DDBJ whole genome shotgun (WGS) entry which is preliminary data.</text>
</comment>
<dbReference type="EMBL" id="JZWT02000039">
    <property type="protein sequence ID" value="MFB6491496.1"/>
    <property type="molecule type" value="Genomic_DNA"/>
</dbReference>
<dbReference type="EC" id="4.1.1.31" evidence="1"/>
<keyword evidence="1" id="KW-0456">Lyase</keyword>
<dbReference type="Proteomes" id="UP000033636">
    <property type="component" value="Unassembled WGS sequence"/>
</dbReference>
<name>A0ACC6V3E3_9CREN</name>
<proteinExistence type="predicted"/>
<sequence>MIPRLMCTQHPDATVKVTANEEVDEALVSFIGYGCDEVMVDYEGKSTPYTQPKEVVMKAVRAEIKLGERFFVTPRMPNPRLEELERSLLTLEAAVSANYFSWKYLGAQAVRWVVLPMVSDFETYFLTRRILERKAKTIREELGADVGEIELIPLFEDVLAQVKAPELLRELFRRARENNQEIKEFRVFLGKSDAAVKYGHVASSLSMRHVLRELRRLAQEEGVEVYPMLGMGSPPFRGGINNPNLVSYEVAQYSGYTTATIQSAVRYDVSYDVYLKVKDMILFGCCKGAEAVEIDPQLINRFAAAYKAFATPLLPKALELAKLVPSTRDRVSWTAYGREISDGDRVINVPRAIVYTSMWYAAGLPPIFLDSKGVVEAHRDGTLDRVLKLLPALWREWEYDAQFYDPETVAKYLGEDVVKAVNEALDVLDIQERASGIYKSLLRAPRTEANVIALGKYRRFLG</sequence>